<reference evidence="1" key="1">
    <citation type="submission" date="2020-05" db="UniProtKB">
        <authorList>
            <consortium name="EnsemblMetazoa"/>
        </authorList>
    </citation>
    <scope>IDENTIFICATION</scope>
    <source>
        <strain evidence="1">TTRI</strain>
    </source>
</reference>
<proteinExistence type="predicted"/>
<dbReference type="VEuPathDB" id="VectorBase:GAUT017249"/>
<evidence type="ECO:0000313" key="1">
    <source>
        <dbReference type="EnsemblMetazoa" id="GAUT017249-PA"/>
    </source>
</evidence>
<dbReference type="EnsemblMetazoa" id="GAUT017249-RA">
    <property type="protein sequence ID" value="GAUT017249-PA"/>
    <property type="gene ID" value="GAUT017249"/>
</dbReference>
<sequence>MFSERTVMFVVGGGDGGDGGNAFLSLSYSDGYVPNNLKNPITLNQMFVYLGNGNARKEFQVMTTVNKLYSDTTGVKRVGGSRLIKVEFCILANILISSITHGRFIT</sequence>
<name>A0A1A9UVP2_GLOAU</name>
<keyword evidence="2" id="KW-1185">Reference proteome</keyword>
<accession>A0A1A9UVP2</accession>
<organism evidence="1 2">
    <name type="scientific">Glossina austeni</name>
    <name type="common">Savannah tsetse fly</name>
    <dbReference type="NCBI Taxonomy" id="7395"/>
    <lineage>
        <taxon>Eukaryota</taxon>
        <taxon>Metazoa</taxon>
        <taxon>Ecdysozoa</taxon>
        <taxon>Arthropoda</taxon>
        <taxon>Hexapoda</taxon>
        <taxon>Insecta</taxon>
        <taxon>Pterygota</taxon>
        <taxon>Neoptera</taxon>
        <taxon>Endopterygota</taxon>
        <taxon>Diptera</taxon>
        <taxon>Brachycera</taxon>
        <taxon>Muscomorpha</taxon>
        <taxon>Hippoboscoidea</taxon>
        <taxon>Glossinidae</taxon>
        <taxon>Glossina</taxon>
    </lineage>
</organism>
<evidence type="ECO:0000313" key="2">
    <source>
        <dbReference type="Proteomes" id="UP000078200"/>
    </source>
</evidence>
<dbReference type="AlphaFoldDB" id="A0A1A9UVP2"/>
<dbReference type="Proteomes" id="UP000078200">
    <property type="component" value="Unassembled WGS sequence"/>
</dbReference>
<protein>
    <submittedName>
        <fullName evidence="1">Uncharacterized protein</fullName>
    </submittedName>
</protein>